<name>A0AA39QY27_9LECA</name>
<evidence type="ECO:0000313" key="5">
    <source>
        <dbReference type="EMBL" id="KAK0509828.1"/>
    </source>
</evidence>
<evidence type="ECO:0000313" key="6">
    <source>
        <dbReference type="Proteomes" id="UP001166286"/>
    </source>
</evidence>
<evidence type="ECO:0000256" key="1">
    <source>
        <dbReference type="ARBA" id="ARBA00022707"/>
    </source>
</evidence>
<accession>A0AA39QY27</accession>
<proteinExistence type="predicted"/>
<comment type="caution">
    <text evidence="5">The sequence shown here is derived from an EMBL/GenBank/DDBJ whole genome shotgun (WGS) entry which is preliminary data.</text>
</comment>
<dbReference type="Pfam" id="PF15811">
    <property type="entry name" value="SVIP"/>
    <property type="match status" value="1"/>
</dbReference>
<keyword evidence="3" id="KW-0449">Lipoprotein</keyword>
<organism evidence="5 6">
    <name type="scientific">Cladonia borealis</name>
    <dbReference type="NCBI Taxonomy" id="184061"/>
    <lineage>
        <taxon>Eukaryota</taxon>
        <taxon>Fungi</taxon>
        <taxon>Dikarya</taxon>
        <taxon>Ascomycota</taxon>
        <taxon>Pezizomycotina</taxon>
        <taxon>Lecanoromycetes</taxon>
        <taxon>OSLEUM clade</taxon>
        <taxon>Lecanoromycetidae</taxon>
        <taxon>Lecanorales</taxon>
        <taxon>Lecanorineae</taxon>
        <taxon>Cladoniaceae</taxon>
        <taxon>Cladonia</taxon>
    </lineage>
</organism>
<feature type="compositionally biased region" description="Basic and acidic residues" evidence="4">
    <location>
        <begin position="52"/>
        <end position="70"/>
    </location>
</feature>
<evidence type="ECO:0000256" key="2">
    <source>
        <dbReference type="ARBA" id="ARBA00023139"/>
    </source>
</evidence>
<reference evidence="5" key="1">
    <citation type="submission" date="2023-03" db="EMBL/GenBank/DDBJ databases">
        <title>Complete genome of Cladonia borealis.</title>
        <authorList>
            <person name="Park H."/>
        </authorList>
    </citation>
    <scope>NUCLEOTIDE SEQUENCE</scope>
    <source>
        <strain evidence="5">ANT050790</strain>
    </source>
</reference>
<protein>
    <submittedName>
        <fullName evidence="5">Uncharacterized protein</fullName>
    </submittedName>
</protein>
<keyword evidence="1" id="KW-0519">Myristate</keyword>
<feature type="compositionally biased region" description="Polar residues" evidence="4">
    <location>
        <begin position="14"/>
        <end position="31"/>
    </location>
</feature>
<dbReference type="Proteomes" id="UP001166286">
    <property type="component" value="Unassembled WGS sequence"/>
</dbReference>
<feature type="compositionally biased region" description="Basic and acidic residues" evidence="4">
    <location>
        <begin position="98"/>
        <end position="109"/>
    </location>
</feature>
<dbReference type="EMBL" id="JAFEKC020000018">
    <property type="protein sequence ID" value="KAK0509828.1"/>
    <property type="molecule type" value="Genomic_DNA"/>
</dbReference>
<sequence length="118" mass="12502">MGNLCGKPSKESDPFSQPGRTVGSTPPSQSAPRAGVPKITGQGHTLGGSSTGDRDEARNAAARAAEERAAKANQPKGKLERDLAKQKAQTRVGTLENISRDERNKRDADQTAQTISYN</sequence>
<dbReference type="AlphaFoldDB" id="A0AA39QY27"/>
<keyword evidence="6" id="KW-1185">Reference proteome</keyword>
<evidence type="ECO:0000256" key="3">
    <source>
        <dbReference type="ARBA" id="ARBA00023288"/>
    </source>
</evidence>
<keyword evidence="2" id="KW-0564">Palmitate</keyword>
<dbReference type="InterPro" id="IPR031632">
    <property type="entry name" value="SVIP"/>
</dbReference>
<gene>
    <name evidence="5" type="ORF">JMJ35_008222</name>
</gene>
<evidence type="ECO:0000256" key="4">
    <source>
        <dbReference type="SAM" id="MobiDB-lite"/>
    </source>
</evidence>
<feature type="region of interest" description="Disordered" evidence="4">
    <location>
        <begin position="1"/>
        <end position="118"/>
    </location>
</feature>